<evidence type="ECO:0000256" key="4">
    <source>
        <dbReference type="ARBA" id="ARBA00022643"/>
    </source>
</evidence>
<keyword evidence="4" id="KW-0288">FMN</keyword>
<evidence type="ECO:0000256" key="3">
    <source>
        <dbReference type="ARBA" id="ARBA00022630"/>
    </source>
</evidence>
<dbReference type="Proteomes" id="UP000644441">
    <property type="component" value="Unassembled WGS sequence"/>
</dbReference>
<name>A0ABS0AEP7_9GAMM</name>
<dbReference type="SUPFAM" id="SSF55469">
    <property type="entry name" value="FMN-dependent nitroreductase-like"/>
    <property type="match status" value="1"/>
</dbReference>
<dbReference type="PANTHER" id="PTHR43673">
    <property type="entry name" value="NAD(P)H NITROREDUCTASE YDGI-RELATED"/>
    <property type="match status" value="1"/>
</dbReference>
<evidence type="ECO:0000313" key="8">
    <source>
        <dbReference type="EMBL" id="MBF5052549.1"/>
    </source>
</evidence>
<evidence type="ECO:0000313" key="9">
    <source>
        <dbReference type="Proteomes" id="UP000644441"/>
    </source>
</evidence>
<gene>
    <name evidence="8" type="ORF">ISO4_01151</name>
</gene>
<evidence type="ECO:0000256" key="5">
    <source>
        <dbReference type="ARBA" id="ARBA00023002"/>
    </source>
</evidence>
<evidence type="ECO:0000256" key="1">
    <source>
        <dbReference type="ARBA" id="ARBA00001917"/>
    </source>
</evidence>
<protein>
    <submittedName>
        <fullName evidence="8">Nitroreductase</fullName>
    </submittedName>
</protein>
<reference evidence="8 9" key="1">
    <citation type="submission" date="2012-09" db="EMBL/GenBank/DDBJ databases">
        <title>Genome Sequence of alkane-degrading Bacterium Alcanivorax venustensis ISO4.</title>
        <authorList>
            <person name="Lai Q."/>
            <person name="Shao Z."/>
        </authorList>
    </citation>
    <scope>NUCLEOTIDE SEQUENCE [LARGE SCALE GENOMIC DNA]</scope>
    <source>
        <strain evidence="8 9">ISO4</strain>
    </source>
</reference>
<evidence type="ECO:0000256" key="2">
    <source>
        <dbReference type="ARBA" id="ARBA00007118"/>
    </source>
</evidence>
<dbReference type="PANTHER" id="PTHR43673:SF2">
    <property type="entry name" value="NITROREDUCTASE"/>
    <property type="match status" value="1"/>
</dbReference>
<evidence type="ECO:0000256" key="6">
    <source>
        <dbReference type="SAM" id="MobiDB-lite"/>
    </source>
</evidence>
<comment type="similarity">
    <text evidence="2">Belongs to the nitroreductase family.</text>
</comment>
<keyword evidence="3" id="KW-0285">Flavoprotein</keyword>
<feature type="region of interest" description="Disordered" evidence="6">
    <location>
        <begin position="186"/>
        <end position="210"/>
    </location>
</feature>
<dbReference type="RefSeq" id="WP_194855483.1">
    <property type="nucleotide sequence ID" value="NZ_ARXR01000007.1"/>
</dbReference>
<accession>A0ABS0AEP7</accession>
<dbReference type="InterPro" id="IPR000415">
    <property type="entry name" value="Nitroreductase-like"/>
</dbReference>
<keyword evidence="5" id="KW-0560">Oxidoreductase</keyword>
<dbReference type="InterPro" id="IPR029479">
    <property type="entry name" value="Nitroreductase"/>
</dbReference>
<evidence type="ECO:0000259" key="7">
    <source>
        <dbReference type="Pfam" id="PF00881"/>
    </source>
</evidence>
<dbReference type="EMBL" id="ARXR01000007">
    <property type="protein sequence ID" value="MBF5052549.1"/>
    <property type="molecule type" value="Genomic_DNA"/>
</dbReference>
<feature type="domain" description="Nitroreductase" evidence="7">
    <location>
        <begin position="9"/>
        <end position="185"/>
    </location>
</feature>
<proteinExistence type="inferred from homology"/>
<sequence length="210" mass="23318">MTLEDALNWRYATKRMTGAKVPEEKVERILEAARLAPSSFGLQPYTLLVAEPLELRRRIAPVAMNQPQITECSHLIIFAAWSPVTEAQVEEMVDLIARERDLPRDALAGLENTVKGKMAGFASEEEGFQWAARQAYIGLGMALAAAAMERVDASPMEGFDPPGLDQLLGLREQGLRSVALMGLGYRDTDNDRQAGQKKVRRPREALARRL</sequence>
<comment type="cofactor">
    <cofactor evidence="1">
        <name>FMN</name>
        <dbReference type="ChEBI" id="CHEBI:58210"/>
    </cofactor>
</comment>
<keyword evidence="9" id="KW-1185">Reference proteome</keyword>
<dbReference type="Pfam" id="PF00881">
    <property type="entry name" value="Nitroreductase"/>
    <property type="match status" value="1"/>
</dbReference>
<organism evidence="8 9">
    <name type="scientific">Alloalcanivorax venustensis ISO4</name>
    <dbReference type="NCBI Taxonomy" id="1177184"/>
    <lineage>
        <taxon>Bacteria</taxon>
        <taxon>Pseudomonadati</taxon>
        <taxon>Pseudomonadota</taxon>
        <taxon>Gammaproteobacteria</taxon>
        <taxon>Oceanospirillales</taxon>
        <taxon>Alcanivoracaceae</taxon>
        <taxon>Alloalcanivorax</taxon>
    </lineage>
</organism>
<comment type="caution">
    <text evidence="8">The sequence shown here is derived from an EMBL/GenBank/DDBJ whole genome shotgun (WGS) entry which is preliminary data.</text>
</comment>
<dbReference type="Gene3D" id="3.40.109.10">
    <property type="entry name" value="NADH Oxidase"/>
    <property type="match status" value="1"/>
</dbReference>